<proteinExistence type="predicted"/>
<evidence type="ECO:0000313" key="2">
    <source>
        <dbReference type="Proteomes" id="UP001319045"/>
    </source>
</evidence>
<protein>
    <submittedName>
        <fullName evidence="1">Uncharacterized protein</fullName>
    </submittedName>
</protein>
<accession>A0ABM7P1D0</accession>
<evidence type="ECO:0000313" key="1">
    <source>
        <dbReference type="EMBL" id="BCS86531.1"/>
    </source>
</evidence>
<dbReference type="Proteomes" id="UP001319045">
    <property type="component" value="Chromosome"/>
</dbReference>
<sequence>MLTTVINAKIGDAMLYVNCPINHLMPSLLNRECMFKSGIAAVMNHEIRISNTWHDASTTAE</sequence>
<name>A0ABM7P1D0_9BACT</name>
<reference evidence="1 2" key="1">
    <citation type="journal article" date="2022" name="Int. J. Syst. Evol. Microbiol.">
        <title>Prevotella herbatica sp. nov., a plant polysaccharide-decomposing anaerobic bacterium isolated from a methanogenic reactor.</title>
        <authorList>
            <person name="Uek A."/>
            <person name="Tonouchi A."/>
            <person name="Kaku N."/>
            <person name="Ueki K."/>
        </authorList>
    </citation>
    <scope>NUCLEOTIDE SEQUENCE [LARGE SCALE GENOMIC DNA]</scope>
    <source>
        <strain evidence="1 2">WR041</strain>
    </source>
</reference>
<organism evidence="1 2">
    <name type="scientific">Prevotella herbatica</name>
    <dbReference type="NCBI Taxonomy" id="2801997"/>
    <lineage>
        <taxon>Bacteria</taxon>
        <taxon>Pseudomonadati</taxon>
        <taxon>Bacteroidota</taxon>
        <taxon>Bacteroidia</taxon>
        <taxon>Bacteroidales</taxon>
        <taxon>Prevotellaceae</taxon>
        <taxon>Prevotella</taxon>
    </lineage>
</organism>
<keyword evidence="2" id="KW-1185">Reference proteome</keyword>
<gene>
    <name evidence="1" type="ORF">prwr041_24240</name>
</gene>
<dbReference type="EMBL" id="AP024484">
    <property type="protein sequence ID" value="BCS86531.1"/>
    <property type="molecule type" value="Genomic_DNA"/>
</dbReference>